<feature type="transmembrane region" description="Helical" evidence="5">
    <location>
        <begin position="127"/>
        <end position="145"/>
    </location>
</feature>
<keyword evidence="4 5" id="KW-0472">Membrane</keyword>
<comment type="subcellular location">
    <subcellularLocation>
        <location evidence="1">Membrane</location>
        <topology evidence="1">Multi-pass membrane protein</topology>
    </subcellularLocation>
</comment>
<sequence>MEFRKIIDQFSRFFVGGLFIFSGLIKLNDPVGTEIKLEEYFHVFSTEFTSLFSYLQPIALEIGLILVVLEVVLGFALLLNYQMKITTTVVLLLMIFFTFLTGYSWITNAVTDCGCFGDAIKLTPKESFFKDLILMVFVLHLWWFRKKYQPVLYTKEGHITIGVITLICFVLGVYAIRHLPFIDFRAYKIGNHIPDQMIAKEPIRYEYIFLEKSSGKEIKSEKYLMDTTTYKYKALIQLNEDDPDTKPKITDYRVFTPDGEDMTQHTFDGAKLLFIINDTDKASTQNIQTIRDLVKGIDGKLEAMVLTSTNAAQFEAFRHEHQLAVPYYFVDATVLKTIVRSNPGITLWVNGTVKGMWHHNDTPTANEVLTLVGQ</sequence>
<dbReference type="Pfam" id="PF07291">
    <property type="entry name" value="MauE"/>
    <property type="match status" value="1"/>
</dbReference>
<dbReference type="RefSeq" id="WP_112748128.1">
    <property type="nucleotide sequence ID" value="NZ_QMFY01000009.1"/>
</dbReference>
<evidence type="ECO:0000256" key="2">
    <source>
        <dbReference type="ARBA" id="ARBA00022692"/>
    </source>
</evidence>
<evidence type="ECO:0000256" key="4">
    <source>
        <dbReference type="ARBA" id="ARBA00023136"/>
    </source>
</evidence>
<keyword evidence="2 5" id="KW-0812">Transmembrane</keyword>
<keyword evidence="8" id="KW-1185">Reference proteome</keyword>
<dbReference type="OrthoDB" id="9809429at2"/>
<dbReference type="GO" id="GO:0016020">
    <property type="term" value="C:membrane"/>
    <property type="evidence" value="ECO:0007669"/>
    <property type="project" value="UniProtKB-SubCell"/>
</dbReference>
<reference evidence="7 8" key="1">
    <citation type="submission" date="2018-06" db="EMBL/GenBank/DDBJ databases">
        <title>Chryseolinea flavus sp. nov., a member of the phylum Bacteroidetes isolated from soil.</title>
        <authorList>
            <person name="Li Y."/>
            <person name="Wang J."/>
        </authorList>
    </citation>
    <scope>NUCLEOTIDE SEQUENCE [LARGE SCALE GENOMIC DNA]</scope>
    <source>
        <strain evidence="7 8">SDU1-6</strain>
    </source>
</reference>
<evidence type="ECO:0000313" key="7">
    <source>
        <dbReference type="EMBL" id="RAV99782.1"/>
    </source>
</evidence>
<keyword evidence="3 5" id="KW-1133">Transmembrane helix</keyword>
<protein>
    <submittedName>
        <fullName evidence="7">DoxX family protein</fullName>
    </submittedName>
</protein>
<dbReference type="GO" id="GO:0030416">
    <property type="term" value="P:methylamine metabolic process"/>
    <property type="evidence" value="ECO:0007669"/>
    <property type="project" value="InterPro"/>
</dbReference>
<dbReference type="AlphaFoldDB" id="A0A364Y0H9"/>
<dbReference type="InterPro" id="IPR009908">
    <property type="entry name" value="Methylamine_util_MauE"/>
</dbReference>
<gene>
    <name evidence="7" type="ORF">DQQ10_17205</name>
</gene>
<feature type="transmembrane region" description="Helical" evidence="5">
    <location>
        <begin position="157"/>
        <end position="176"/>
    </location>
</feature>
<feature type="transmembrane region" description="Helical" evidence="5">
    <location>
        <begin position="12"/>
        <end position="28"/>
    </location>
</feature>
<dbReference type="Proteomes" id="UP000251889">
    <property type="component" value="Unassembled WGS sequence"/>
</dbReference>
<feature type="transmembrane region" description="Helical" evidence="5">
    <location>
        <begin position="88"/>
        <end position="107"/>
    </location>
</feature>
<evidence type="ECO:0000313" key="8">
    <source>
        <dbReference type="Proteomes" id="UP000251889"/>
    </source>
</evidence>
<feature type="domain" description="Methylamine utilisation protein MauE" evidence="6">
    <location>
        <begin position="6"/>
        <end position="143"/>
    </location>
</feature>
<organism evidence="7 8">
    <name type="scientific">Pseudochryseolinea flava</name>
    <dbReference type="NCBI Taxonomy" id="2059302"/>
    <lineage>
        <taxon>Bacteria</taxon>
        <taxon>Pseudomonadati</taxon>
        <taxon>Bacteroidota</taxon>
        <taxon>Cytophagia</taxon>
        <taxon>Cytophagales</taxon>
        <taxon>Fulvivirgaceae</taxon>
        <taxon>Pseudochryseolinea</taxon>
    </lineage>
</organism>
<comment type="caution">
    <text evidence="7">The sequence shown here is derived from an EMBL/GenBank/DDBJ whole genome shotgun (WGS) entry which is preliminary data.</text>
</comment>
<feature type="transmembrane region" description="Helical" evidence="5">
    <location>
        <begin position="58"/>
        <end position="81"/>
    </location>
</feature>
<proteinExistence type="predicted"/>
<dbReference type="EMBL" id="QMFY01000009">
    <property type="protein sequence ID" value="RAV99782.1"/>
    <property type="molecule type" value="Genomic_DNA"/>
</dbReference>
<evidence type="ECO:0000256" key="3">
    <source>
        <dbReference type="ARBA" id="ARBA00022989"/>
    </source>
</evidence>
<evidence type="ECO:0000256" key="1">
    <source>
        <dbReference type="ARBA" id="ARBA00004141"/>
    </source>
</evidence>
<accession>A0A364Y0H9</accession>
<name>A0A364Y0H9_9BACT</name>
<dbReference type="NCBIfam" id="NF045576">
    <property type="entry name" value="BT_3928_fam"/>
    <property type="match status" value="1"/>
</dbReference>
<evidence type="ECO:0000259" key="6">
    <source>
        <dbReference type="Pfam" id="PF07291"/>
    </source>
</evidence>
<evidence type="ECO:0000256" key="5">
    <source>
        <dbReference type="SAM" id="Phobius"/>
    </source>
</evidence>